<keyword evidence="10" id="KW-0539">Nucleus</keyword>
<comment type="subcellular location">
    <subcellularLocation>
        <location evidence="2">Nucleus</location>
        <location evidence="2">Nucleoplasm</location>
    </subcellularLocation>
</comment>
<dbReference type="CDD" id="cd00078">
    <property type="entry name" value="HECTc"/>
    <property type="match status" value="1"/>
</dbReference>
<feature type="compositionally biased region" description="Low complexity" evidence="13">
    <location>
        <begin position="150"/>
        <end position="197"/>
    </location>
</feature>
<feature type="region of interest" description="Disordered" evidence="13">
    <location>
        <begin position="1234"/>
        <end position="1254"/>
    </location>
</feature>
<dbReference type="Gene3D" id="3.30.2410.10">
    <property type="entry name" value="Hect, E3 ligase catalytic domain"/>
    <property type="match status" value="1"/>
</dbReference>
<evidence type="ECO:0000256" key="1">
    <source>
        <dbReference type="ARBA" id="ARBA00000885"/>
    </source>
</evidence>
<proteinExistence type="inferred from homology"/>
<keyword evidence="14" id="KW-0812">Transmembrane</keyword>
<dbReference type="InterPro" id="IPR016024">
    <property type="entry name" value="ARM-type_fold"/>
</dbReference>
<reference evidence="17 18" key="1">
    <citation type="submission" date="2022-05" db="EMBL/GenBank/DDBJ databases">
        <authorList>
            <consortium name="Genoscope - CEA"/>
            <person name="William W."/>
        </authorList>
    </citation>
    <scope>NUCLEOTIDE SEQUENCE [LARGE SCALE GENOMIC DNA]</scope>
</reference>
<comment type="catalytic activity">
    <reaction evidence="1 12">
        <text>S-ubiquitinyl-[E2 ubiquitin-conjugating enzyme]-L-cysteine + [acceptor protein]-L-lysine = [E2 ubiquitin-conjugating enzyme]-L-cysteine + N(6)-ubiquitinyl-[acceptor protein]-L-lysine.</text>
        <dbReference type="EC" id="2.3.2.26"/>
    </reaction>
</comment>
<dbReference type="SMART" id="SM00678">
    <property type="entry name" value="WWE"/>
    <property type="match status" value="1"/>
</dbReference>
<organism evidence="17 18">
    <name type="scientific">Porites evermanni</name>
    <dbReference type="NCBI Taxonomy" id="104178"/>
    <lineage>
        <taxon>Eukaryota</taxon>
        <taxon>Metazoa</taxon>
        <taxon>Cnidaria</taxon>
        <taxon>Anthozoa</taxon>
        <taxon>Hexacorallia</taxon>
        <taxon>Scleractinia</taxon>
        <taxon>Fungiina</taxon>
        <taxon>Poritidae</taxon>
        <taxon>Porites</taxon>
    </lineage>
</organism>
<evidence type="ECO:0000313" key="17">
    <source>
        <dbReference type="EMBL" id="CAH3016844.1"/>
    </source>
</evidence>
<dbReference type="SUPFAM" id="SSF117839">
    <property type="entry name" value="WWE domain"/>
    <property type="match status" value="1"/>
</dbReference>
<dbReference type="InterPro" id="IPR037197">
    <property type="entry name" value="WWE_dom_sf"/>
</dbReference>
<dbReference type="InterPro" id="IPR057948">
    <property type="entry name" value="TPR_TRIP12_N"/>
</dbReference>
<dbReference type="InterPro" id="IPR035983">
    <property type="entry name" value="Hect_E3_ubiquitin_ligase"/>
</dbReference>
<feature type="compositionally biased region" description="Polar residues" evidence="13">
    <location>
        <begin position="239"/>
        <end position="270"/>
    </location>
</feature>
<keyword evidence="14" id="KW-1133">Transmembrane helix</keyword>
<feature type="region of interest" description="Disordered" evidence="13">
    <location>
        <begin position="126"/>
        <end position="312"/>
    </location>
</feature>
<dbReference type="Gene3D" id="3.90.1750.10">
    <property type="entry name" value="Hect, E3 ligase catalytic domains"/>
    <property type="match status" value="1"/>
</dbReference>
<dbReference type="PROSITE" id="PS50918">
    <property type="entry name" value="WWE"/>
    <property type="match status" value="1"/>
</dbReference>
<comment type="caution">
    <text evidence="17">The sequence shown here is derived from an EMBL/GenBank/DDBJ whole genome shotgun (WGS) entry which is preliminary data.</text>
</comment>
<feature type="active site" description="Glycyl thioester intermediate" evidence="11">
    <location>
        <position position="1875"/>
    </location>
</feature>
<dbReference type="Proteomes" id="UP001159427">
    <property type="component" value="Unassembled WGS sequence"/>
</dbReference>
<dbReference type="EMBL" id="CALNXI010000049">
    <property type="protein sequence ID" value="CAH3016844.1"/>
    <property type="molecule type" value="Genomic_DNA"/>
</dbReference>
<evidence type="ECO:0000256" key="14">
    <source>
        <dbReference type="SAM" id="Phobius"/>
    </source>
</evidence>
<feature type="compositionally biased region" description="Low complexity" evidence="13">
    <location>
        <begin position="204"/>
        <end position="216"/>
    </location>
</feature>
<dbReference type="InterPro" id="IPR004170">
    <property type="entry name" value="WWE_dom"/>
</dbReference>
<dbReference type="Pfam" id="PF25579">
    <property type="entry name" value="TPR_TRIP12_N"/>
    <property type="match status" value="1"/>
</dbReference>
<keyword evidence="18" id="KW-1185">Reference proteome</keyword>
<evidence type="ECO:0000256" key="10">
    <source>
        <dbReference type="ARBA" id="ARBA00023242"/>
    </source>
</evidence>
<dbReference type="Gene3D" id="3.30.720.50">
    <property type="match status" value="1"/>
</dbReference>
<protein>
    <recommendedName>
        <fullName evidence="12">E3 ubiquitin-protein ligase</fullName>
        <ecNumber evidence="12">2.3.2.26</ecNumber>
    </recommendedName>
</protein>
<feature type="region of interest" description="Disordered" evidence="13">
    <location>
        <begin position="53"/>
        <end position="112"/>
    </location>
</feature>
<feature type="transmembrane region" description="Helical" evidence="14">
    <location>
        <begin position="20"/>
        <end position="47"/>
    </location>
</feature>
<dbReference type="InterPro" id="IPR018123">
    <property type="entry name" value="WWE-dom_subgr"/>
</dbReference>
<dbReference type="PANTHER" id="PTHR45670">
    <property type="entry name" value="E3 UBIQUITIN-PROTEIN LIGASE TRIP12"/>
    <property type="match status" value="1"/>
</dbReference>
<feature type="domain" description="WWE" evidence="16">
    <location>
        <begin position="667"/>
        <end position="743"/>
    </location>
</feature>
<evidence type="ECO:0000256" key="2">
    <source>
        <dbReference type="ARBA" id="ARBA00004642"/>
    </source>
</evidence>
<evidence type="ECO:0000256" key="4">
    <source>
        <dbReference type="ARBA" id="ARBA00006331"/>
    </source>
</evidence>
<dbReference type="InterPro" id="IPR000569">
    <property type="entry name" value="HECT_dom"/>
</dbReference>
<evidence type="ECO:0000256" key="12">
    <source>
        <dbReference type="RuleBase" id="RU369009"/>
    </source>
</evidence>
<evidence type="ECO:0000313" key="18">
    <source>
        <dbReference type="Proteomes" id="UP001159427"/>
    </source>
</evidence>
<feature type="region of interest" description="Disordered" evidence="13">
    <location>
        <begin position="889"/>
        <end position="922"/>
    </location>
</feature>
<keyword evidence="6 12" id="KW-0808">Transferase</keyword>
<keyword evidence="9" id="KW-0234">DNA repair</keyword>
<feature type="compositionally biased region" description="Low complexity" evidence="13">
    <location>
        <begin position="98"/>
        <end position="111"/>
    </location>
</feature>
<feature type="compositionally biased region" description="Polar residues" evidence="13">
    <location>
        <begin position="889"/>
        <end position="915"/>
    </location>
</feature>
<evidence type="ECO:0000256" key="7">
    <source>
        <dbReference type="ARBA" id="ARBA00022763"/>
    </source>
</evidence>
<evidence type="ECO:0000256" key="13">
    <source>
        <dbReference type="SAM" id="MobiDB-lite"/>
    </source>
</evidence>
<evidence type="ECO:0000256" key="11">
    <source>
        <dbReference type="PROSITE-ProRule" id="PRU00104"/>
    </source>
</evidence>
<dbReference type="SUPFAM" id="SSF56204">
    <property type="entry name" value="Hect, E3 ligase catalytic domain"/>
    <property type="match status" value="1"/>
</dbReference>
<dbReference type="Pfam" id="PF00632">
    <property type="entry name" value="HECT"/>
    <property type="match status" value="1"/>
</dbReference>
<evidence type="ECO:0000256" key="5">
    <source>
        <dbReference type="ARBA" id="ARBA00022553"/>
    </source>
</evidence>
<evidence type="ECO:0000256" key="3">
    <source>
        <dbReference type="ARBA" id="ARBA00004906"/>
    </source>
</evidence>
<feature type="domain" description="HECT" evidence="15">
    <location>
        <begin position="1524"/>
        <end position="1908"/>
    </location>
</feature>
<dbReference type="PANTHER" id="PTHR45670:SF13">
    <property type="entry name" value="E3 UBIQUITIN-PROTEIN LIGASE TRIP12"/>
    <property type="match status" value="1"/>
</dbReference>
<dbReference type="Pfam" id="PF02825">
    <property type="entry name" value="WWE"/>
    <property type="match status" value="1"/>
</dbReference>
<gene>
    <name evidence="17" type="ORF">PEVE_00033125</name>
</gene>
<evidence type="ECO:0000256" key="6">
    <source>
        <dbReference type="ARBA" id="ARBA00022679"/>
    </source>
</evidence>
<evidence type="ECO:0000259" key="15">
    <source>
        <dbReference type="PROSITE" id="PS50237"/>
    </source>
</evidence>
<comment type="similarity">
    <text evidence="4 12">Belongs to the UPL family. K-HECT subfamily.</text>
</comment>
<dbReference type="Gene3D" id="1.25.10.10">
    <property type="entry name" value="Leucine-rich Repeat Variant"/>
    <property type="match status" value="1"/>
</dbReference>
<keyword evidence="8 11" id="KW-0833">Ubl conjugation pathway</keyword>
<dbReference type="PROSITE" id="PS50237">
    <property type="entry name" value="HECT"/>
    <property type="match status" value="1"/>
</dbReference>
<feature type="region of interest" description="Disordered" evidence="13">
    <location>
        <begin position="1327"/>
        <end position="1361"/>
    </location>
</feature>
<dbReference type="InterPro" id="IPR045322">
    <property type="entry name" value="HECTD1/TRIP12-like"/>
</dbReference>
<evidence type="ECO:0000259" key="16">
    <source>
        <dbReference type="PROSITE" id="PS50918"/>
    </source>
</evidence>
<feature type="compositionally biased region" description="Acidic residues" evidence="13">
    <location>
        <begin position="1239"/>
        <end position="1254"/>
    </location>
</feature>
<dbReference type="EC" id="2.3.2.26" evidence="12"/>
<evidence type="ECO:0000256" key="8">
    <source>
        <dbReference type="ARBA" id="ARBA00022786"/>
    </source>
</evidence>
<feature type="compositionally biased region" description="Polar residues" evidence="13">
    <location>
        <begin position="78"/>
        <end position="97"/>
    </location>
</feature>
<keyword evidence="14" id="KW-0472">Membrane</keyword>
<dbReference type="SMART" id="SM00119">
    <property type="entry name" value="HECTc"/>
    <property type="match status" value="1"/>
</dbReference>
<accession>A0ABN8LMQ8</accession>
<keyword evidence="5" id="KW-0597">Phosphoprotein</keyword>
<sequence length="1908" mass="210492">MKRSQQMCLLDKALSPQWIHAGLATISLCISITGEIYILYSAIVHVIRSKLQGKRKGSSNQSSSNEVENKRSKPSLAGWSSSTTPKRQSSVNCSYNLRSRSSSVSPRTSTSDCGIHSVQQVVQEKQTLGNKPVIGSSSSSTVGNSEQTQSLSSSAGHSALSKPSFTFSNSSAAIGNSSSSSKSSSRGRRATSSSSLSDKTTETSQSSSCSSRPQSRSWRRSDPPEPGIGLRRSQRLKETTGSCASNSRRGPQGKKQSWTRRQTSNMSVDNEPQDPGSSDAARGSVEDSAAPSSSGEASRNEMEGSGSLEDLELKDGELSRLQALLEARGVPSHLIGSLGPRMHQLLHRTISSGSGGKVQQMLTGIQSSDEGQQLQSVIEMCQFLVMGNEESLVGFPVKQVVPALINLLSMEHNFDIMNHGCRALTYLMEALPRSTAVVVEAVPVFIEKLQVIQCMDVAEQALTALAMLSRRHGKAILQAGGMSACLLFLDFFSISAQRSALSVAANCCHSIGVGDFHLVADSIPILSGRLQHQDKKSVESCCVAFSRLVESFQTNEKHLGELASHGLLNNLQQLLMMTPPVISTSTFVMVVRMLAMLCNSSPAIAVQLLRQNVSDTILYLLLGTTEPAEIENAELLSRSPQEFFEITCFISELLPKLPTDGIFSVDTLLCKPQQKAEQGLWQWRDDRGLWHTYSWIDSKIIEAAYQSGEDELTLTTLGRTYTVDFNTMQQTNEDTGTSRQIQRCPNGSETNTTVSNTDEAKVAGRDEREVVLREETELASSYTCGMFSALYKIFSSSVGPAVRHKCVNAILRVLYHAPPELLGVVLKRHPISSLIGGMLQSNDLRVITNALQMAEIVMQKLPDVFHVSFRREGVMHRVRDLANGLLANKPSTSGKNCSSENLASSSDVESPTQRVPENAPSLPVTRRLGDVLRRKRYSKRPSRGKATSIASTSDAFVGDVARQQIGAPSSKTMLHESRASFLASQSSRLSCRSSVLSERPAKLEASVGNGISENHEKILTWIKEQATKFCAEYFDQQKGDSHPALSVLRQLKSAAEQLTLEKEDFVPALKEISDVLTNEDNSACAFEILHSGMVPNILRYLTSTEADDALPQEKRMRIFFHVFAGLPETCSPGDIKLESEPNVGALIALIQKLHLCINQLEQLPVKVHDTPGGAVGARGSQALRFFSSHQIKCLLQRHPDCEGLKQWKRGPVKIDPLALVQAIERYLVVRGYGKKRENPDDDGSDDDGSDDDIDESLATELQGQNNSRHQLEILLGDHPLPYNMTVYQAIKQFGQCDEDKDFDDDQGILGRPSIWVSTHTIWFRPLTPNQKEQQPVLTSKPKTGSASASRSSKKSLKEDDSENDVSMSQLLSACEPQSFIISDPSIEVISLMKALHVINSHWTTLYEGQSRRSFLSSNEFINNKLAAKVTRQLQDPITVITGNFPAWVEELPRKCPFLFPFECRQQLFYCTAMDRDRALSKLQETLPELMNTEASDRVAPRFDRKKHTVSRVGLLDQAEKLISDLGSSQSVLEIQYEGEVGTGLGPTLEFYALISQEFQRADLEMWRGERTLPPGRTGFGDDVSYVYSPNGLYPAPISRNAKTATVTKLCSKFQFLGKFLARAIMDFRILDIPFCPILYKWLLNQEGTLDLGDLATMDPVLARSLSQLQQVVQRKRQLEQDASHTPESRQLAVDSLTLDGAPIEDLGLSFALPGYPDVELKRGGKDIAVTIHDLEEYIKLVVQWTLLTGVKRQLDSLREGFNSVLPLSNLTIFTYSEMELTLCGNVAEKWDIKCLVESCRPDHGYTHDSRAVKSLFEILSCYAQEEQRLFLQFVTGSPRLPVGGLRSLNPPLTIVRKSFEPPLCADNYLPSVMTCVNYLKLPDYSSKEIMANKLKLAALEGQRSFHLS</sequence>
<keyword evidence="7" id="KW-0227">DNA damage</keyword>
<dbReference type="SUPFAM" id="SSF48371">
    <property type="entry name" value="ARM repeat"/>
    <property type="match status" value="1"/>
</dbReference>
<dbReference type="InterPro" id="IPR011989">
    <property type="entry name" value="ARM-like"/>
</dbReference>
<comment type="pathway">
    <text evidence="3 12">Protein modification; protein ubiquitination.</text>
</comment>
<feature type="compositionally biased region" description="Polar residues" evidence="13">
    <location>
        <begin position="1327"/>
        <end position="1344"/>
    </location>
</feature>
<name>A0ABN8LMQ8_9CNID</name>
<evidence type="ECO:0000256" key="9">
    <source>
        <dbReference type="ARBA" id="ARBA00023204"/>
    </source>
</evidence>